<reference evidence="1 2" key="1">
    <citation type="submission" date="2019-06" db="EMBL/GenBank/DDBJ databases">
        <title>Whole genome sequence for Rhodospirillaceae sp. R148.</title>
        <authorList>
            <person name="Wang G."/>
        </authorList>
    </citation>
    <scope>NUCLEOTIDE SEQUENCE [LARGE SCALE GENOMIC DNA]</scope>
    <source>
        <strain evidence="1 2">R148</strain>
    </source>
</reference>
<dbReference type="GO" id="GO:0016746">
    <property type="term" value="F:acyltransferase activity"/>
    <property type="evidence" value="ECO:0007669"/>
    <property type="project" value="UniProtKB-KW"/>
</dbReference>
<keyword evidence="2" id="KW-1185">Reference proteome</keyword>
<evidence type="ECO:0000313" key="1">
    <source>
        <dbReference type="EMBL" id="TQV76225.1"/>
    </source>
</evidence>
<sequence length="239" mass="27341">MSELRLVDLFHHHFEVAEATTDELKLKAFRLRYQVYCVENSFEPKNLEGLERDIYDGHSLHGLLIHRASGNVAGGVRLVRSRPNDPLRSFPLQEFSDDPAFCDRRRFPLAHTAEVSRFAISRDFRRRFSDTAYGDNSPGRPLVMQHITLGLMRAIMEISRAHDITDWLAVMEPALLRLLQRVGIFYAPIGGLIEHHGLRQPCAANIEEMVATSREHNFDCYEVMTDSGRLAERRTLVAA</sequence>
<dbReference type="InterPro" id="IPR016181">
    <property type="entry name" value="Acyl_CoA_acyltransferase"/>
</dbReference>
<dbReference type="AlphaFoldDB" id="A0A545TG93"/>
<dbReference type="SUPFAM" id="SSF55729">
    <property type="entry name" value="Acyl-CoA N-acyltransferases (Nat)"/>
    <property type="match status" value="1"/>
</dbReference>
<protein>
    <submittedName>
        <fullName evidence="1">PEP-CTERM/exosortase system-associated acyltransferase</fullName>
    </submittedName>
</protein>
<organism evidence="1 2">
    <name type="scientific">Denitrobaculum tricleocarpae</name>
    <dbReference type="NCBI Taxonomy" id="2591009"/>
    <lineage>
        <taxon>Bacteria</taxon>
        <taxon>Pseudomonadati</taxon>
        <taxon>Pseudomonadota</taxon>
        <taxon>Alphaproteobacteria</taxon>
        <taxon>Rhodospirillales</taxon>
        <taxon>Rhodospirillaceae</taxon>
        <taxon>Denitrobaculum</taxon>
    </lineage>
</organism>
<dbReference type="RefSeq" id="WP_142898488.1">
    <property type="nucleotide sequence ID" value="NZ_ML660059.1"/>
</dbReference>
<dbReference type="NCBIfam" id="TIGR03694">
    <property type="entry name" value="exosort_acyl"/>
    <property type="match status" value="1"/>
</dbReference>
<proteinExistence type="predicted"/>
<dbReference type="Proteomes" id="UP000315252">
    <property type="component" value="Unassembled WGS sequence"/>
</dbReference>
<comment type="caution">
    <text evidence="1">The sequence shown here is derived from an EMBL/GenBank/DDBJ whole genome shotgun (WGS) entry which is preliminary data.</text>
</comment>
<keyword evidence="1" id="KW-0012">Acyltransferase</keyword>
<dbReference type="Gene3D" id="3.40.630.30">
    <property type="match status" value="1"/>
</dbReference>
<dbReference type="InterPro" id="IPR022484">
    <property type="entry name" value="PEP-CTERM/exosrtase_acylTfrase"/>
</dbReference>
<name>A0A545TG93_9PROT</name>
<evidence type="ECO:0000313" key="2">
    <source>
        <dbReference type="Proteomes" id="UP000315252"/>
    </source>
</evidence>
<keyword evidence="1" id="KW-0808">Transferase</keyword>
<dbReference type="OrthoDB" id="582214at2"/>
<gene>
    <name evidence="1" type="ORF">FKG95_21560</name>
</gene>
<dbReference type="Pfam" id="PF13444">
    <property type="entry name" value="Acetyltransf_5"/>
    <property type="match status" value="1"/>
</dbReference>
<dbReference type="EMBL" id="VHSH01000008">
    <property type="protein sequence ID" value="TQV76225.1"/>
    <property type="molecule type" value="Genomic_DNA"/>
</dbReference>
<accession>A0A545TG93</accession>